<proteinExistence type="predicted"/>
<comment type="caution">
    <text evidence="1">The sequence shown here is derived from an EMBL/GenBank/DDBJ whole genome shotgun (WGS) entry which is preliminary data.</text>
</comment>
<sequence>MALIMMSCSSNDEENFPADELLAGTEWRYGTFYDDDYLDVPPIEQVTPENVDLLDKYFPNVELICTAGEVNTTDEEEKTQGELPFVGSRAKLTFTNRECLYYSDEGISYTTVEVIRHYSQTTTYVAQNYTSTVNPYISLEVTKDAITLYQTNPYTGQQMEHVYLELDNFKHTRTWEETISSDTEESCINPKEETFSYQRNGNEVVLSNSNKKWIGTLDTDAWTLSFVQIIPEKKEMPTFSLK</sequence>
<gene>
    <name evidence="1" type="ORF">H9626_11255</name>
</gene>
<dbReference type="RefSeq" id="WP_191710517.1">
    <property type="nucleotide sequence ID" value="NZ_JACSPQ010000017.1"/>
</dbReference>
<protein>
    <recommendedName>
        <fullName evidence="3">Lipoprotein</fullName>
    </recommendedName>
</protein>
<name>A0ABR8VDP3_9BACT</name>
<dbReference type="Proteomes" id="UP000616346">
    <property type="component" value="Unassembled WGS sequence"/>
</dbReference>
<organism evidence="1 2">
    <name type="scientific">Phocaeicola faecium</name>
    <dbReference type="NCBI Taxonomy" id="2762213"/>
    <lineage>
        <taxon>Bacteria</taxon>
        <taxon>Pseudomonadati</taxon>
        <taxon>Bacteroidota</taxon>
        <taxon>Bacteroidia</taxon>
        <taxon>Bacteroidales</taxon>
        <taxon>Bacteroidaceae</taxon>
        <taxon>Phocaeicola</taxon>
    </lineage>
</organism>
<evidence type="ECO:0008006" key="3">
    <source>
        <dbReference type="Google" id="ProtNLM"/>
    </source>
</evidence>
<accession>A0ABR8VDP3</accession>
<reference evidence="1 2" key="1">
    <citation type="submission" date="2020-08" db="EMBL/GenBank/DDBJ databases">
        <title>A Genomic Blueprint of the Chicken Gut Microbiome.</title>
        <authorList>
            <person name="Gilroy R."/>
            <person name="Ravi A."/>
            <person name="Getino M."/>
            <person name="Pursley I."/>
            <person name="Horton D.L."/>
            <person name="Alikhan N.-F."/>
            <person name="Baker D."/>
            <person name="Gharbi K."/>
            <person name="Hall N."/>
            <person name="Watson M."/>
            <person name="Adriaenssens E.M."/>
            <person name="Foster-Nyarko E."/>
            <person name="Jarju S."/>
            <person name="Secka A."/>
            <person name="Antonio M."/>
            <person name="Oren A."/>
            <person name="Chaudhuri R."/>
            <person name="La Ragione R.M."/>
            <person name="Hildebrand F."/>
            <person name="Pallen M.J."/>
        </authorList>
    </citation>
    <scope>NUCLEOTIDE SEQUENCE [LARGE SCALE GENOMIC DNA]</scope>
    <source>
        <strain evidence="1 2">Sa1YUN3</strain>
    </source>
</reference>
<keyword evidence="2" id="KW-1185">Reference proteome</keyword>
<evidence type="ECO:0000313" key="1">
    <source>
        <dbReference type="EMBL" id="MBD8002782.1"/>
    </source>
</evidence>
<dbReference type="EMBL" id="JACSPQ010000017">
    <property type="protein sequence ID" value="MBD8002782.1"/>
    <property type="molecule type" value="Genomic_DNA"/>
</dbReference>
<evidence type="ECO:0000313" key="2">
    <source>
        <dbReference type="Proteomes" id="UP000616346"/>
    </source>
</evidence>